<dbReference type="Proteomes" id="UP001642483">
    <property type="component" value="Unassembled WGS sequence"/>
</dbReference>
<dbReference type="PANTHER" id="PTHR43226:SF4">
    <property type="entry name" value="XAA-PRO AMINOPEPTIDASE 3"/>
    <property type="match status" value="1"/>
</dbReference>
<comment type="cofactor">
    <cofactor evidence="1">
        <name>Mn(2+)</name>
        <dbReference type="ChEBI" id="CHEBI:29035"/>
    </cofactor>
</comment>
<name>A0ABP0FVH2_CLALP</name>
<comment type="caution">
    <text evidence="7">The sequence shown here is derived from an EMBL/GenBank/DDBJ whole genome shotgun (WGS) entry which is preliminary data.</text>
</comment>
<evidence type="ECO:0000313" key="7">
    <source>
        <dbReference type="EMBL" id="CAK8683621.1"/>
    </source>
</evidence>
<keyword evidence="3" id="KW-0479">Metal-binding</keyword>
<keyword evidence="8" id="KW-1185">Reference proteome</keyword>
<evidence type="ECO:0000259" key="6">
    <source>
        <dbReference type="SMART" id="SM01011"/>
    </source>
</evidence>
<dbReference type="Gene3D" id="3.40.350.10">
    <property type="entry name" value="Creatinase/prolidase N-terminal domain"/>
    <property type="match status" value="1"/>
</dbReference>
<keyword evidence="4" id="KW-0378">Hydrolase</keyword>
<dbReference type="EMBL" id="CAWYQH010000097">
    <property type="protein sequence ID" value="CAK8683621.1"/>
    <property type="molecule type" value="Genomic_DNA"/>
</dbReference>
<dbReference type="InterPro" id="IPR052433">
    <property type="entry name" value="X-Pro_dipept-like"/>
</dbReference>
<organism evidence="7 8">
    <name type="scientific">Clavelina lepadiformis</name>
    <name type="common">Light-bulb sea squirt</name>
    <name type="synonym">Ascidia lepadiformis</name>
    <dbReference type="NCBI Taxonomy" id="159417"/>
    <lineage>
        <taxon>Eukaryota</taxon>
        <taxon>Metazoa</taxon>
        <taxon>Chordata</taxon>
        <taxon>Tunicata</taxon>
        <taxon>Ascidiacea</taxon>
        <taxon>Aplousobranchia</taxon>
        <taxon>Clavelinidae</taxon>
        <taxon>Clavelina</taxon>
    </lineage>
</organism>
<dbReference type="InterPro" id="IPR007865">
    <property type="entry name" value="Aminopep_P_N"/>
</dbReference>
<dbReference type="InterPro" id="IPR029149">
    <property type="entry name" value="Creatin/AminoP/Spt16_N"/>
</dbReference>
<dbReference type="SUPFAM" id="SSF53092">
    <property type="entry name" value="Creatinase/prolidase N-terminal domain"/>
    <property type="match status" value="1"/>
</dbReference>
<evidence type="ECO:0000256" key="2">
    <source>
        <dbReference type="ARBA" id="ARBA00008766"/>
    </source>
</evidence>
<dbReference type="Gene3D" id="3.90.230.10">
    <property type="entry name" value="Creatinase/methionine aminopeptidase superfamily"/>
    <property type="match status" value="1"/>
</dbReference>
<proteinExistence type="inferred from homology"/>
<keyword evidence="5" id="KW-0464">Manganese</keyword>
<evidence type="ECO:0000256" key="1">
    <source>
        <dbReference type="ARBA" id="ARBA00001936"/>
    </source>
</evidence>
<reference evidence="7 8" key="1">
    <citation type="submission" date="2024-02" db="EMBL/GenBank/DDBJ databases">
        <authorList>
            <person name="Daric V."/>
            <person name="Darras S."/>
        </authorList>
    </citation>
    <scope>NUCLEOTIDE SEQUENCE [LARGE SCALE GENOMIC DNA]</scope>
</reference>
<dbReference type="Pfam" id="PF00557">
    <property type="entry name" value="Peptidase_M24"/>
    <property type="match status" value="1"/>
</dbReference>
<protein>
    <recommendedName>
        <fullName evidence="6">Aminopeptidase P N-terminal domain-containing protein</fullName>
    </recommendedName>
</protein>
<dbReference type="SMART" id="SM01011">
    <property type="entry name" value="AMP_N"/>
    <property type="match status" value="1"/>
</dbReference>
<evidence type="ECO:0000256" key="3">
    <source>
        <dbReference type="ARBA" id="ARBA00022723"/>
    </source>
</evidence>
<dbReference type="CDD" id="cd01087">
    <property type="entry name" value="Prolidase"/>
    <property type="match status" value="1"/>
</dbReference>
<dbReference type="SUPFAM" id="SSF55920">
    <property type="entry name" value="Creatinase/aminopeptidase"/>
    <property type="match status" value="1"/>
</dbReference>
<evidence type="ECO:0000313" key="8">
    <source>
        <dbReference type="Proteomes" id="UP001642483"/>
    </source>
</evidence>
<dbReference type="PANTHER" id="PTHR43226">
    <property type="entry name" value="XAA-PRO AMINOPEPTIDASE 3"/>
    <property type="match status" value="1"/>
</dbReference>
<dbReference type="InterPro" id="IPR036005">
    <property type="entry name" value="Creatinase/aminopeptidase-like"/>
</dbReference>
<evidence type="ECO:0000256" key="4">
    <source>
        <dbReference type="ARBA" id="ARBA00022801"/>
    </source>
</evidence>
<evidence type="ECO:0000256" key="5">
    <source>
        <dbReference type="ARBA" id="ARBA00023211"/>
    </source>
</evidence>
<dbReference type="InterPro" id="IPR000994">
    <property type="entry name" value="Pept_M24"/>
</dbReference>
<accession>A0ABP0FVH2</accession>
<feature type="domain" description="Aminopeptidase P N-terminal" evidence="6">
    <location>
        <begin position="65"/>
        <end position="215"/>
    </location>
</feature>
<dbReference type="Pfam" id="PF05195">
    <property type="entry name" value="AMP_N"/>
    <property type="match status" value="1"/>
</dbReference>
<sequence length="509" mass="57607">MRKSLLTSFHHLTCVNTNCFFAHRALSIGSSAQNFQENAITRNLGQPTAYTHPFLLNKGEVTPGLTKEDYEERRSALIRIINAVSKKQKNDKEEKGNVVILFGEPIKYMSEDIPYPFHQNTNFRYLTGFLEPDSCLILDSRSVEESSTHKSTLLVQERDSHKELWHGARAGTDGAVEHTGIDHAEGMQHLSNILKKYLSENYDIWYDFQRPTNLELHMNHMRSFLTDAFKKKLKIRSINDAIHQQRHIKTNKEIVLMMEAGRITAEAFKQTIPFSSPDINEGTVQALLDCECRVRGAQMLAYPPVVAGGNRANTLHYIFNNQRIKDGELVLVDAGAEYHGYVADITRTWPVNGKFSPAQRTLYEAVLKTQRACISLCKPGNTLDQIYNAMAMLIVQELMANKIIKRKPKGHETYEVARKYCPHHVSHWLGMDVHDTQCVPRSIPLTPGMVVTVEPGIYIREDDIDVAEEYRGIGIRIEDDVAVTSDGPLVLTGACPKDVDEIELLMSNT</sequence>
<gene>
    <name evidence="7" type="ORF">CVLEPA_LOCUS14674</name>
</gene>
<comment type="similarity">
    <text evidence="2">Belongs to the peptidase M24B family.</text>
</comment>